<dbReference type="GO" id="GO:0009699">
    <property type="term" value="P:phenylpropanoid biosynthetic process"/>
    <property type="evidence" value="ECO:0007669"/>
    <property type="project" value="UniProtKB-ARBA"/>
</dbReference>
<evidence type="ECO:0000256" key="4">
    <source>
        <dbReference type="RuleBase" id="RU363099"/>
    </source>
</evidence>
<dbReference type="PROSITE" id="PS50878">
    <property type="entry name" value="RT_POL"/>
    <property type="match status" value="1"/>
</dbReference>
<evidence type="ECO:0000256" key="2">
    <source>
        <dbReference type="ARBA" id="ARBA00011738"/>
    </source>
</evidence>
<dbReference type="AlphaFoldDB" id="A0AAQ3QDI0"/>
<evidence type="ECO:0000256" key="1">
    <source>
        <dbReference type="ARBA" id="ARBA00010746"/>
    </source>
</evidence>
<protein>
    <recommendedName>
        <fullName evidence="4">Dirigent protein</fullName>
    </recommendedName>
</protein>
<dbReference type="Proteomes" id="UP001327560">
    <property type="component" value="Chromosome 4"/>
</dbReference>
<dbReference type="PANTHER" id="PTHR21495">
    <property type="entry name" value="NUCLEOPORIN-RELATED"/>
    <property type="match status" value="1"/>
</dbReference>
<proteinExistence type="inferred from homology"/>
<name>A0AAQ3QDI0_9LILI</name>
<dbReference type="EMBL" id="CP136893">
    <property type="protein sequence ID" value="WOL04485.1"/>
    <property type="molecule type" value="Genomic_DNA"/>
</dbReference>
<comment type="similarity">
    <text evidence="1 4">Belongs to the plant dirigent protein family.</text>
</comment>
<evidence type="ECO:0000259" key="5">
    <source>
        <dbReference type="PROSITE" id="PS50878"/>
    </source>
</evidence>
<evidence type="ECO:0000313" key="7">
    <source>
        <dbReference type="Proteomes" id="UP001327560"/>
    </source>
</evidence>
<sequence>MMDKAGQNGLIKGVRMSDELVVAHLEFADDFVVFTSGDRNDLLNLKLLLVAYELASGLKANLAKTKVVHVRGCEERGVEAAAILGCKRGTFPLKYLGLPLRDGRLAREDWNCIIEKCSFARDGWRRLLEKAEFSLEENQMLVEKDERIRSLVTQSKSSSFLIFFLLFSACEVIARASVHHVGDEKLTHLHFYFHEIDAGPNSTVVMSVDLHKNGTTFGNIGIFDNTLRTGPEPSSALIGRAQGIGVHSALDDKTGLTTINLVFTAGEYKDSSLALLGLFKVTGESDRSIVGGSGRFRLARGYALSKLVNSTTTTLVVEFDVYVKHY</sequence>
<organism evidence="6 7">
    <name type="scientific">Canna indica</name>
    <name type="common">Indian-shot</name>
    <dbReference type="NCBI Taxonomy" id="4628"/>
    <lineage>
        <taxon>Eukaryota</taxon>
        <taxon>Viridiplantae</taxon>
        <taxon>Streptophyta</taxon>
        <taxon>Embryophyta</taxon>
        <taxon>Tracheophyta</taxon>
        <taxon>Spermatophyta</taxon>
        <taxon>Magnoliopsida</taxon>
        <taxon>Liliopsida</taxon>
        <taxon>Zingiberales</taxon>
        <taxon>Cannaceae</taxon>
        <taxon>Canna</taxon>
    </lineage>
</organism>
<dbReference type="Pfam" id="PF03018">
    <property type="entry name" value="Dirigent"/>
    <property type="match status" value="1"/>
</dbReference>
<keyword evidence="3 4" id="KW-0964">Secreted</keyword>
<dbReference type="Gene3D" id="2.40.480.10">
    <property type="entry name" value="Allene oxide cyclase-like"/>
    <property type="match status" value="1"/>
</dbReference>
<comment type="subunit">
    <text evidence="2 4">Homodimer.</text>
</comment>
<keyword evidence="4" id="KW-0052">Apoplast</keyword>
<dbReference type="InterPro" id="IPR044859">
    <property type="entry name" value="Allene_oxi_cyc_Dirigent"/>
</dbReference>
<evidence type="ECO:0000256" key="3">
    <source>
        <dbReference type="ARBA" id="ARBA00022525"/>
    </source>
</evidence>
<gene>
    <name evidence="6" type="ORF">Cni_G13206</name>
</gene>
<dbReference type="InterPro" id="IPR004265">
    <property type="entry name" value="Dirigent"/>
</dbReference>
<keyword evidence="7" id="KW-1185">Reference proteome</keyword>
<feature type="domain" description="Reverse transcriptase" evidence="5">
    <location>
        <begin position="1"/>
        <end position="100"/>
    </location>
</feature>
<comment type="function">
    <text evidence="4">Dirigent proteins impart stereoselectivity on the phenoxy radical-coupling reaction, yielding optically active lignans from two molecules of coniferyl alcohol in the biosynthesis of lignans, flavonolignans, and alkaloids and thus plays a central role in plant secondary metabolism.</text>
</comment>
<accession>A0AAQ3QDI0</accession>
<reference evidence="6 7" key="1">
    <citation type="submission" date="2023-10" db="EMBL/GenBank/DDBJ databases">
        <title>Chromosome-scale genome assembly provides insights into flower coloration mechanisms of Canna indica.</title>
        <authorList>
            <person name="Li C."/>
        </authorList>
    </citation>
    <scope>NUCLEOTIDE SEQUENCE [LARGE SCALE GENOMIC DNA]</scope>
    <source>
        <tissue evidence="6">Flower</tissue>
    </source>
</reference>
<evidence type="ECO:0000313" key="6">
    <source>
        <dbReference type="EMBL" id="WOL04485.1"/>
    </source>
</evidence>
<dbReference type="GO" id="GO:0048046">
    <property type="term" value="C:apoplast"/>
    <property type="evidence" value="ECO:0007669"/>
    <property type="project" value="UniProtKB-SubCell"/>
</dbReference>
<comment type="subcellular location">
    <subcellularLocation>
        <location evidence="4">Secreted</location>
        <location evidence="4">Extracellular space</location>
        <location evidence="4">Apoplast</location>
    </subcellularLocation>
</comment>
<dbReference type="InterPro" id="IPR000477">
    <property type="entry name" value="RT_dom"/>
</dbReference>